<reference evidence="1 2" key="1">
    <citation type="journal article" date="2020" name="Microb. Genom.">
        <title>Genetic diversity of clinical and environmental Mucorales isolates obtained from an investigation of mucormycosis cases among solid organ transplant recipients.</title>
        <authorList>
            <person name="Nguyen M.H."/>
            <person name="Kaul D."/>
            <person name="Muto C."/>
            <person name="Cheng S.J."/>
            <person name="Richter R.A."/>
            <person name="Bruno V.M."/>
            <person name="Liu G."/>
            <person name="Beyhan S."/>
            <person name="Sundermann A.J."/>
            <person name="Mounaud S."/>
            <person name="Pasculle A.W."/>
            <person name="Nierman W.C."/>
            <person name="Driscoll E."/>
            <person name="Cumbie R."/>
            <person name="Clancy C.J."/>
            <person name="Dupont C.L."/>
        </authorList>
    </citation>
    <scope>NUCLEOTIDE SEQUENCE [LARGE SCALE GENOMIC DNA]</scope>
    <source>
        <strain evidence="1 2">GL24</strain>
    </source>
</reference>
<protein>
    <recommendedName>
        <fullName evidence="3">Beta-lactamase-related domain-containing protein</fullName>
    </recommendedName>
</protein>
<dbReference type="Gene3D" id="3.40.710.10">
    <property type="entry name" value="DD-peptidase/beta-lactamase superfamily"/>
    <property type="match status" value="1"/>
</dbReference>
<gene>
    <name evidence="1" type="ORF">G6F50_016068</name>
</gene>
<dbReference type="InterPro" id="IPR012338">
    <property type="entry name" value="Beta-lactam/transpept-like"/>
</dbReference>
<comment type="caution">
    <text evidence="1">The sequence shown here is derived from an EMBL/GenBank/DDBJ whole genome shotgun (WGS) entry which is preliminary data.</text>
</comment>
<keyword evidence="2" id="KW-1185">Reference proteome</keyword>
<dbReference type="AlphaFoldDB" id="A0A9P6XVL9"/>
<proteinExistence type="predicted"/>
<accession>A0A9P6XVL9</accession>
<name>A0A9P6XVL9_9FUNG</name>
<evidence type="ECO:0008006" key="3">
    <source>
        <dbReference type="Google" id="ProtNLM"/>
    </source>
</evidence>
<organism evidence="1 2">
    <name type="scientific">Rhizopus delemar</name>
    <dbReference type="NCBI Taxonomy" id="936053"/>
    <lineage>
        <taxon>Eukaryota</taxon>
        <taxon>Fungi</taxon>
        <taxon>Fungi incertae sedis</taxon>
        <taxon>Mucoromycota</taxon>
        <taxon>Mucoromycotina</taxon>
        <taxon>Mucoromycetes</taxon>
        <taxon>Mucorales</taxon>
        <taxon>Mucorineae</taxon>
        <taxon>Rhizopodaceae</taxon>
        <taxon>Rhizopus</taxon>
    </lineage>
</organism>
<dbReference type="EMBL" id="JAANIU010009620">
    <property type="protein sequence ID" value="KAG1532860.1"/>
    <property type="molecule type" value="Genomic_DNA"/>
</dbReference>
<sequence>MQQRVFDRFGMTRTSMMWREDFAGNLDDGWTAQGAAEPHDERSRVRAAGSMDTTIGDMARFAAGYVRGDGLSASMRRELVRPQLPITTASQFPTLQPELPPAQRHRDLAAGLGVVTFQGPQGAGFYKGGHDDAVGNTLVCIEQGQRCVVILGNDVRAEAAFPALVRFVLGETGAPWEWEYGAKKPFVR</sequence>
<evidence type="ECO:0000313" key="2">
    <source>
        <dbReference type="Proteomes" id="UP000740926"/>
    </source>
</evidence>
<evidence type="ECO:0000313" key="1">
    <source>
        <dbReference type="EMBL" id="KAG1532860.1"/>
    </source>
</evidence>
<dbReference type="SUPFAM" id="SSF56601">
    <property type="entry name" value="beta-lactamase/transpeptidase-like"/>
    <property type="match status" value="1"/>
</dbReference>
<dbReference type="Proteomes" id="UP000740926">
    <property type="component" value="Unassembled WGS sequence"/>
</dbReference>